<name>A0ABQ2BTV3_9FLAO</name>
<keyword evidence="3" id="KW-1185">Reference proteome</keyword>
<dbReference type="EMBL" id="BMDQ01000001">
    <property type="protein sequence ID" value="GGI55874.1"/>
    <property type="molecule type" value="Genomic_DNA"/>
</dbReference>
<protein>
    <recommendedName>
        <fullName evidence="4">VCBS repeat-containing protein</fullName>
    </recommendedName>
</protein>
<proteinExistence type="predicted"/>
<evidence type="ECO:0000256" key="1">
    <source>
        <dbReference type="ARBA" id="ARBA00022729"/>
    </source>
</evidence>
<dbReference type="Gene3D" id="2.130.10.130">
    <property type="entry name" value="Integrin alpha, N-terminal"/>
    <property type="match status" value="2"/>
</dbReference>
<reference evidence="3" key="1">
    <citation type="journal article" date="2019" name="Int. J. Syst. Evol. Microbiol.">
        <title>The Global Catalogue of Microorganisms (GCM) 10K type strain sequencing project: providing services to taxonomists for standard genome sequencing and annotation.</title>
        <authorList>
            <consortium name="The Broad Institute Genomics Platform"/>
            <consortium name="The Broad Institute Genome Sequencing Center for Infectious Disease"/>
            <person name="Wu L."/>
            <person name="Ma J."/>
        </authorList>
    </citation>
    <scope>NUCLEOTIDE SEQUENCE [LARGE SCALE GENOMIC DNA]</scope>
    <source>
        <strain evidence="3">CCM 8681</strain>
    </source>
</reference>
<dbReference type="RefSeq" id="WP_188372815.1">
    <property type="nucleotide sequence ID" value="NZ_BMDQ01000001.1"/>
</dbReference>
<sequence>MKQLIVFITGIYCLNISGQSLREVSSTHLPEIAKKPYNSMDASIADIDTDGDLDIVIAVEFYKNIILLNDGEGNFKDGSSRLPDKIAVANTKPYQYYPYHDSEDVTLEDIDKDGLLDMLFVTEDDKTNELYLQQKNGTFKDVSDQFPVANVSNALIKGDFDSDGWVDFIVGNNGQNNYLKNNKGVLVDDTNKRLPIIFDVTQDVEVGDYDNDGDLDVLVGNEDDNRLLQNNGKGVFTDVTEQLFKSGISEETREADFADIDNDGDLDIYFANVMMFTKKSPIQRLLINENGKYTDKGAEQLKFNAISGLLDADFYDIDNDGDQDLLLGKLDGFSIGINNGKGVFEERTNTFLQQPINTIIVDIEVADFNKDGKPDIYLACFRGPDKLLLGQ</sequence>
<dbReference type="InterPro" id="IPR028994">
    <property type="entry name" value="Integrin_alpha_N"/>
</dbReference>
<dbReference type="InterPro" id="IPR013517">
    <property type="entry name" value="FG-GAP"/>
</dbReference>
<dbReference type="Proteomes" id="UP000624701">
    <property type="component" value="Unassembled WGS sequence"/>
</dbReference>
<evidence type="ECO:0000313" key="2">
    <source>
        <dbReference type="EMBL" id="GGI55874.1"/>
    </source>
</evidence>
<dbReference type="SUPFAM" id="SSF69318">
    <property type="entry name" value="Integrin alpha N-terminal domain"/>
    <property type="match status" value="1"/>
</dbReference>
<dbReference type="PANTHER" id="PTHR46580">
    <property type="entry name" value="SENSOR KINASE-RELATED"/>
    <property type="match status" value="1"/>
</dbReference>
<dbReference type="PANTHER" id="PTHR46580:SF4">
    <property type="entry name" value="ATP_GTP-BINDING PROTEIN"/>
    <property type="match status" value="1"/>
</dbReference>
<comment type="caution">
    <text evidence="2">The sequence shown here is derived from an EMBL/GenBank/DDBJ whole genome shotgun (WGS) entry which is preliminary data.</text>
</comment>
<accession>A0ABQ2BTV3</accession>
<keyword evidence="1" id="KW-0732">Signal</keyword>
<organism evidence="2 3">
    <name type="scientific">Winogradskyella haliclonae</name>
    <dbReference type="NCBI Taxonomy" id="2048558"/>
    <lineage>
        <taxon>Bacteria</taxon>
        <taxon>Pseudomonadati</taxon>
        <taxon>Bacteroidota</taxon>
        <taxon>Flavobacteriia</taxon>
        <taxon>Flavobacteriales</taxon>
        <taxon>Flavobacteriaceae</taxon>
        <taxon>Winogradskyella</taxon>
    </lineage>
</organism>
<dbReference type="Pfam" id="PF13517">
    <property type="entry name" value="FG-GAP_3"/>
    <property type="match status" value="2"/>
</dbReference>
<evidence type="ECO:0008006" key="4">
    <source>
        <dbReference type="Google" id="ProtNLM"/>
    </source>
</evidence>
<gene>
    <name evidence="2" type="ORF">GCM10011444_01830</name>
</gene>
<evidence type="ECO:0000313" key="3">
    <source>
        <dbReference type="Proteomes" id="UP000624701"/>
    </source>
</evidence>